<dbReference type="EMBL" id="MU006374">
    <property type="protein sequence ID" value="KAF2844538.1"/>
    <property type="molecule type" value="Genomic_DNA"/>
</dbReference>
<evidence type="ECO:0000313" key="3">
    <source>
        <dbReference type="Proteomes" id="UP000799423"/>
    </source>
</evidence>
<evidence type="ECO:0008006" key="4">
    <source>
        <dbReference type="Google" id="ProtNLM"/>
    </source>
</evidence>
<feature type="non-terminal residue" evidence="2">
    <location>
        <position position="104"/>
    </location>
</feature>
<dbReference type="Proteomes" id="UP000799423">
    <property type="component" value="Unassembled WGS sequence"/>
</dbReference>
<sequence length="104" mass="11958">WKLEVQNKDHNHPQSINSSAHNVHRRRTPAQKEVIESMTHAGVRPMQILAAIQREDQDTLISATDIRSERKAVREKHLNGRSPVETLLDDLSTTDWIFAVKKDD</sequence>
<gene>
    <name evidence="2" type="ORF">T440DRAFT_357184</name>
</gene>
<evidence type="ECO:0000313" key="2">
    <source>
        <dbReference type="EMBL" id="KAF2844538.1"/>
    </source>
</evidence>
<name>A0A6A7AQR4_9PLEO</name>
<protein>
    <recommendedName>
        <fullName evidence="4">FAR1 domain-containing protein</fullName>
    </recommendedName>
</protein>
<evidence type="ECO:0000256" key="1">
    <source>
        <dbReference type="SAM" id="MobiDB-lite"/>
    </source>
</evidence>
<reference evidence="2" key="1">
    <citation type="submission" date="2020-01" db="EMBL/GenBank/DDBJ databases">
        <authorList>
            <consortium name="DOE Joint Genome Institute"/>
            <person name="Haridas S."/>
            <person name="Albert R."/>
            <person name="Binder M."/>
            <person name="Bloem J."/>
            <person name="Labutti K."/>
            <person name="Salamov A."/>
            <person name="Andreopoulos B."/>
            <person name="Baker S.E."/>
            <person name="Barry K."/>
            <person name="Bills G."/>
            <person name="Bluhm B.H."/>
            <person name="Cannon C."/>
            <person name="Castanera R."/>
            <person name="Culley D.E."/>
            <person name="Daum C."/>
            <person name="Ezra D."/>
            <person name="Gonzalez J.B."/>
            <person name="Henrissat B."/>
            <person name="Kuo A."/>
            <person name="Liang C."/>
            <person name="Lipzen A."/>
            <person name="Lutzoni F."/>
            <person name="Magnuson J."/>
            <person name="Mondo S."/>
            <person name="Nolan M."/>
            <person name="Ohm R."/>
            <person name="Pangilinan J."/>
            <person name="Park H.-J."/>
            <person name="Ramirez L."/>
            <person name="Alfaro M."/>
            <person name="Sun H."/>
            <person name="Tritt A."/>
            <person name="Yoshinaga Y."/>
            <person name="Zwiers L.-H."/>
            <person name="Turgeon B.G."/>
            <person name="Goodwin S.B."/>
            <person name="Spatafora J.W."/>
            <person name="Crous P.W."/>
            <person name="Grigoriev I.V."/>
        </authorList>
    </citation>
    <scope>NUCLEOTIDE SEQUENCE</scope>
    <source>
        <strain evidence="2">IPT5</strain>
    </source>
</reference>
<accession>A0A6A7AQR4</accession>
<dbReference type="OrthoDB" id="3746471at2759"/>
<dbReference type="AlphaFoldDB" id="A0A6A7AQR4"/>
<organism evidence="2 3">
    <name type="scientific">Plenodomus tracheiphilus IPT5</name>
    <dbReference type="NCBI Taxonomy" id="1408161"/>
    <lineage>
        <taxon>Eukaryota</taxon>
        <taxon>Fungi</taxon>
        <taxon>Dikarya</taxon>
        <taxon>Ascomycota</taxon>
        <taxon>Pezizomycotina</taxon>
        <taxon>Dothideomycetes</taxon>
        <taxon>Pleosporomycetidae</taxon>
        <taxon>Pleosporales</taxon>
        <taxon>Pleosporineae</taxon>
        <taxon>Leptosphaeriaceae</taxon>
        <taxon>Plenodomus</taxon>
    </lineage>
</organism>
<keyword evidence="3" id="KW-1185">Reference proteome</keyword>
<proteinExistence type="predicted"/>
<feature type="region of interest" description="Disordered" evidence="1">
    <location>
        <begin position="1"/>
        <end position="29"/>
    </location>
</feature>
<feature type="compositionally biased region" description="Basic and acidic residues" evidence="1">
    <location>
        <begin position="1"/>
        <end position="12"/>
    </location>
</feature>
<feature type="non-terminal residue" evidence="2">
    <location>
        <position position="1"/>
    </location>
</feature>